<dbReference type="CDD" id="cd00093">
    <property type="entry name" value="HTH_XRE"/>
    <property type="match status" value="1"/>
</dbReference>
<evidence type="ECO:0000313" key="2">
    <source>
        <dbReference type="EMBL" id="MCH7415727.1"/>
    </source>
</evidence>
<dbReference type="InterPro" id="IPR010982">
    <property type="entry name" value="Lambda_DNA-bd_dom_sf"/>
</dbReference>
<dbReference type="EMBL" id="JAKZGO010000029">
    <property type="protein sequence ID" value="MCH7415727.1"/>
    <property type="molecule type" value="Genomic_DNA"/>
</dbReference>
<dbReference type="Pfam" id="PF01381">
    <property type="entry name" value="HTH_3"/>
    <property type="match status" value="1"/>
</dbReference>
<comment type="caution">
    <text evidence="2">The sequence shown here is derived from an EMBL/GenBank/DDBJ whole genome shotgun (WGS) entry which is preliminary data.</text>
</comment>
<gene>
    <name evidence="2" type="ORF">MM213_19660</name>
</gene>
<dbReference type="InterPro" id="IPR001387">
    <property type="entry name" value="Cro/C1-type_HTH"/>
</dbReference>
<dbReference type="RefSeq" id="WP_241414594.1">
    <property type="nucleotide sequence ID" value="NZ_JAKZGO010000029.1"/>
</dbReference>
<evidence type="ECO:0000259" key="1">
    <source>
        <dbReference type="PROSITE" id="PS50943"/>
    </source>
</evidence>
<dbReference type="Proteomes" id="UP001165430">
    <property type="component" value="Unassembled WGS sequence"/>
</dbReference>
<sequence>MVKRFETKLLEEAEDFLIGKIGTQERDEYEFELKLEIIGDMIKIARKKRKLTQEQLGELVGVKKAQISRLENSTGNVTFETVVRIFNALGAKINVNLKM</sequence>
<keyword evidence="3" id="KW-1185">Reference proteome</keyword>
<organism evidence="2 3">
    <name type="scientific">Belliella alkalica</name>
    <dbReference type="NCBI Taxonomy" id="1730871"/>
    <lineage>
        <taxon>Bacteria</taxon>
        <taxon>Pseudomonadati</taxon>
        <taxon>Bacteroidota</taxon>
        <taxon>Cytophagia</taxon>
        <taxon>Cytophagales</taxon>
        <taxon>Cyclobacteriaceae</taxon>
        <taxon>Belliella</taxon>
    </lineage>
</organism>
<evidence type="ECO:0000313" key="3">
    <source>
        <dbReference type="Proteomes" id="UP001165430"/>
    </source>
</evidence>
<accession>A0ABS9VH13</accession>
<dbReference type="SUPFAM" id="SSF47413">
    <property type="entry name" value="lambda repressor-like DNA-binding domains"/>
    <property type="match status" value="1"/>
</dbReference>
<name>A0ABS9VH13_9BACT</name>
<dbReference type="PROSITE" id="PS50943">
    <property type="entry name" value="HTH_CROC1"/>
    <property type="match status" value="1"/>
</dbReference>
<dbReference type="Gene3D" id="1.10.260.40">
    <property type="entry name" value="lambda repressor-like DNA-binding domains"/>
    <property type="match status" value="1"/>
</dbReference>
<feature type="domain" description="HTH cro/C1-type" evidence="1">
    <location>
        <begin position="42"/>
        <end position="96"/>
    </location>
</feature>
<dbReference type="SMART" id="SM00530">
    <property type="entry name" value="HTH_XRE"/>
    <property type="match status" value="1"/>
</dbReference>
<reference evidence="2" key="1">
    <citation type="submission" date="2022-03" db="EMBL/GenBank/DDBJ databases">
        <title>De novo assembled genomes of Belliella spp. (Cyclobacteriaceae) strains.</title>
        <authorList>
            <person name="Szabo A."/>
            <person name="Korponai K."/>
            <person name="Felfoldi T."/>
        </authorList>
    </citation>
    <scope>NUCLEOTIDE SEQUENCE</scope>
    <source>
        <strain evidence="2">DSM 111903</strain>
    </source>
</reference>
<proteinExistence type="predicted"/>
<protein>
    <submittedName>
        <fullName evidence="2">Helix-turn-helix domain-containing protein</fullName>
    </submittedName>
</protein>